<accession>A0A1T4L161</accession>
<dbReference type="Proteomes" id="UP000190135">
    <property type="component" value="Unassembled WGS sequence"/>
</dbReference>
<dbReference type="AlphaFoldDB" id="A0A1T4L161"/>
<keyword evidence="3 6" id="KW-0238">DNA-binding</keyword>
<dbReference type="PROSITE" id="PS50931">
    <property type="entry name" value="HTH_LYSR"/>
    <property type="match status" value="1"/>
</dbReference>
<dbReference type="OrthoDB" id="9808620at2"/>
<dbReference type="Pfam" id="PF00126">
    <property type="entry name" value="HTH_1"/>
    <property type="match status" value="1"/>
</dbReference>
<evidence type="ECO:0000256" key="3">
    <source>
        <dbReference type="ARBA" id="ARBA00023125"/>
    </source>
</evidence>
<evidence type="ECO:0000313" key="6">
    <source>
        <dbReference type="EMBL" id="SJZ48439.1"/>
    </source>
</evidence>
<dbReference type="InterPro" id="IPR005119">
    <property type="entry name" value="LysR_subst-bd"/>
</dbReference>
<evidence type="ECO:0000256" key="1">
    <source>
        <dbReference type="ARBA" id="ARBA00009437"/>
    </source>
</evidence>
<evidence type="ECO:0000256" key="2">
    <source>
        <dbReference type="ARBA" id="ARBA00023015"/>
    </source>
</evidence>
<dbReference type="STRING" id="1365950.SAMN05428963_1019"/>
<dbReference type="RefSeq" id="WP_078706350.1">
    <property type="nucleotide sequence ID" value="NZ_FUXL01000001.1"/>
</dbReference>
<evidence type="ECO:0000259" key="5">
    <source>
        <dbReference type="PROSITE" id="PS50931"/>
    </source>
</evidence>
<keyword evidence="4" id="KW-0804">Transcription</keyword>
<dbReference type="InterPro" id="IPR000847">
    <property type="entry name" value="LysR_HTH_N"/>
</dbReference>
<evidence type="ECO:0000313" key="7">
    <source>
        <dbReference type="Proteomes" id="UP000190135"/>
    </source>
</evidence>
<dbReference type="PRINTS" id="PR00039">
    <property type="entry name" value="HTHLYSR"/>
</dbReference>
<feature type="domain" description="HTH lysR-type" evidence="5">
    <location>
        <begin position="1"/>
        <end position="58"/>
    </location>
</feature>
<dbReference type="SUPFAM" id="SSF53850">
    <property type="entry name" value="Periplasmic binding protein-like II"/>
    <property type="match status" value="1"/>
</dbReference>
<dbReference type="PANTHER" id="PTHR30126">
    <property type="entry name" value="HTH-TYPE TRANSCRIPTIONAL REGULATOR"/>
    <property type="match status" value="1"/>
</dbReference>
<name>A0A1T4L161_9HYPH</name>
<dbReference type="PANTHER" id="PTHR30126:SF39">
    <property type="entry name" value="HTH-TYPE TRANSCRIPTIONAL REGULATOR CYSL"/>
    <property type="match status" value="1"/>
</dbReference>
<keyword evidence="7" id="KW-1185">Reference proteome</keyword>
<dbReference type="EMBL" id="FUXL01000001">
    <property type="protein sequence ID" value="SJZ48439.1"/>
    <property type="molecule type" value="Genomic_DNA"/>
</dbReference>
<keyword evidence="2" id="KW-0805">Transcription regulation</keyword>
<dbReference type="InterPro" id="IPR036388">
    <property type="entry name" value="WH-like_DNA-bd_sf"/>
</dbReference>
<dbReference type="Gene3D" id="1.10.10.10">
    <property type="entry name" value="Winged helix-like DNA-binding domain superfamily/Winged helix DNA-binding domain"/>
    <property type="match status" value="1"/>
</dbReference>
<dbReference type="Pfam" id="PF03466">
    <property type="entry name" value="LysR_substrate"/>
    <property type="match status" value="1"/>
</dbReference>
<dbReference type="Gene3D" id="3.40.190.290">
    <property type="match status" value="1"/>
</dbReference>
<dbReference type="GO" id="GO:0003700">
    <property type="term" value="F:DNA-binding transcription factor activity"/>
    <property type="evidence" value="ECO:0007669"/>
    <property type="project" value="InterPro"/>
</dbReference>
<protein>
    <submittedName>
        <fullName evidence="6">DNA-binding transcriptional regulator, LysR family</fullName>
    </submittedName>
</protein>
<dbReference type="InterPro" id="IPR036390">
    <property type="entry name" value="WH_DNA-bd_sf"/>
</dbReference>
<proteinExistence type="inferred from homology"/>
<dbReference type="GO" id="GO:0000976">
    <property type="term" value="F:transcription cis-regulatory region binding"/>
    <property type="evidence" value="ECO:0007669"/>
    <property type="project" value="TreeGrafter"/>
</dbReference>
<comment type="similarity">
    <text evidence="1">Belongs to the LysR transcriptional regulatory family.</text>
</comment>
<dbReference type="FunFam" id="1.10.10.10:FF:000001">
    <property type="entry name" value="LysR family transcriptional regulator"/>
    <property type="match status" value="1"/>
</dbReference>
<organism evidence="6 7">
    <name type="scientific">Consotaella salsifontis</name>
    <dbReference type="NCBI Taxonomy" id="1365950"/>
    <lineage>
        <taxon>Bacteria</taxon>
        <taxon>Pseudomonadati</taxon>
        <taxon>Pseudomonadota</taxon>
        <taxon>Alphaproteobacteria</taxon>
        <taxon>Hyphomicrobiales</taxon>
        <taxon>Aurantimonadaceae</taxon>
        <taxon>Consotaella</taxon>
    </lineage>
</organism>
<gene>
    <name evidence="6" type="ORF">SAMN05428963_1019</name>
</gene>
<sequence length="294" mass="31514">MTLEQLRIFLAVAEAEHVTRAAGALGLTQSAVSAAVAALEARHDVKLFHRVGRGIELTEAGRAFVPQARAVLARVDTATEVLAELGGRVVGQLRLAASQTVASYWLPQRLVRLHEIYPELDIRLIVTNTAHAAEMLVEGTVDLAVVEGNVDAPALEAQVVDRDRLMLVVGPGHPWATRGDIVIDELGRTGWILREEGSGTRAAFEHWLGACGLPLAGLNVVLELPSNEAVLAAVEACAAATVLSERAARLAVRSGLVVPLRMDLPERLFSVISHRERYRTRAASALIELLHSGG</sequence>
<reference evidence="6 7" key="1">
    <citation type="submission" date="2017-02" db="EMBL/GenBank/DDBJ databases">
        <authorList>
            <person name="Peterson S.W."/>
        </authorList>
    </citation>
    <scope>NUCLEOTIDE SEQUENCE [LARGE SCALE GENOMIC DNA]</scope>
    <source>
        <strain evidence="6 7">USBA 369</strain>
    </source>
</reference>
<dbReference type="SUPFAM" id="SSF46785">
    <property type="entry name" value="Winged helix' DNA-binding domain"/>
    <property type="match status" value="1"/>
</dbReference>
<evidence type="ECO:0000256" key="4">
    <source>
        <dbReference type="ARBA" id="ARBA00023163"/>
    </source>
</evidence>